<dbReference type="Gene3D" id="3.40.50.2000">
    <property type="entry name" value="Glycogen Phosphorylase B"/>
    <property type="match status" value="2"/>
</dbReference>
<dbReference type="PANTHER" id="PTHR12526">
    <property type="entry name" value="GLYCOSYLTRANSFERASE"/>
    <property type="match status" value="1"/>
</dbReference>
<protein>
    <submittedName>
        <fullName evidence="4">Glycosyltransferase family 4 protein</fullName>
    </submittedName>
</protein>
<name>A0A7X9ZRD5_9SPHN</name>
<evidence type="ECO:0000259" key="3">
    <source>
        <dbReference type="Pfam" id="PF13579"/>
    </source>
</evidence>
<accession>A0A7X9ZRD5</accession>
<dbReference type="PANTHER" id="PTHR12526:SF510">
    <property type="entry name" value="D-INOSITOL 3-PHOSPHATE GLYCOSYLTRANSFERASE"/>
    <property type="match status" value="1"/>
</dbReference>
<keyword evidence="2 4" id="KW-0808">Transferase</keyword>
<dbReference type="InterPro" id="IPR028098">
    <property type="entry name" value="Glyco_trans_4-like_N"/>
</dbReference>
<dbReference type="Proteomes" id="UP000519023">
    <property type="component" value="Unassembled WGS sequence"/>
</dbReference>
<evidence type="ECO:0000256" key="1">
    <source>
        <dbReference type="ARBA" id="ARBA00022676"/>
    </source>
</evidence>
<dbReference type="AlphaFoldDB" id="A0A7X9ZRD5"/>
<dbReference type="RefSeq" id="WP_169571277.1">
    <property type="nucleotide sequence ID" value="NZ_JABBFV010000002.1"/>
</dbReference>
<dbReference type="Pfam" id="PF13579">
    <property type="entry name" value="Glyco_trans_4_4"/>
    <property type="match status" value="1"/>
</dbReference>
<sequence length="397" mass="43021">MKILHVFNRHRGGGGADNAWDATIALSQRRGLDVDSFERDSRDLSTNMAGKFSAFANGLYPSAALRAFAARLEQDRPDIVHTHELYPLLTPWLFEICTRVGIPIIQSCYDFRITCPIATHHDGAGVCTRCADHGAHHALLRNCRDSLPESAAFALRHAVAGWLDFYRRHVTRFIALTDFSRDWLHAQAGIPIDRISVNECAIPAAPDPVDPANGTYFAFAGRFVPEKGLDLLVDASRMTGLPIHVAGPAGSDPAPLVAQGVPVTITDGPQSLAAVYRGARALVVPSLWFETFAIVAAEAMAHGVPVIASRIGALNDTVREGRTGLHFAPGDAADLARQMRRLWDDPALCRTLGAAAHADVVARFSEDAHFDRLVAAYDAALTAPAISSPDTRRSRWT</sequence>
<keyword evidence="5" id="KW-1185">Reference proteome</keyword>
<keyword evidence="1" id="KW-0328">Glycosyltransferase</keyword>
<comment type="caution">
    <text evidence="4">The sequence shown here is derived from an EMBL/GenBank/DDBJ whole genome shotgun (WGS) entry which is preliminary data.</text>
</comment>
<proteinExistence type="predicted"/>
<evidence type="ECO:0000313" key="5">
    <source>
        <dbReference type="Proteomes" id="UP000519023"/>
    </source>
</evidence>
<evidence type="ECO:0000313" key="4">
    <source>
        <dbReference type="EMBL" id="NML09412.1"/>
    </source>
</evidence>
<feature type="domain" description="Glycosyltransferase subfamily 4-like N-terminal" evidence="3">
    <location>
        <begin position="56"/>
        <end position="198"/>
    </location>
</feature>
<reference evidence="4 5" key="1">
    <citation type="submission" date="2020-04" db="EMBL/GenBank/DDBJ databases">
        <title>Sphingobium sp. AR-3-1 isolated from Arctic soil.</title>
        <authorList>
            <person name="Dahal R.H."/>
            <person name="Chaudhary D.K."/>
        </authorList>
    </citation>
    <scope>NUCLEOTIDE SEQUENCE [LARGE SCALE GENOMIC DNA]</scope>
    <source>
        <strain evidence="4 5">AR-3-1</strain>
    </source>
</reference>
<dbReference type="Pfam" id="PF13692">
    <property type="entry name" value="Glyco_trans_1_4"/>
    <property type="match status" value="1"/>
</dbReference>
<dbReference type="CDD" id="cd03801">
    <property type="entry name" value="GT4_PimA-like"/>
    <property type="match status" value="1"/>
</dbReference>
<dbReference type="GO" id="GO:0016757">
    <property type="term" value="F:glycosyltransferase activity"/>
    <property type="evidence" value="ECO:0007669"/>
    <property type="project" value="UniProtKB-KW"/>
</dbReference>
<gene>
    <name evidence="4" type="ORF">HHL08_04520</name>
</gene>
<dbReference type="SUPFAM" id="SSF53756">
    <property type="entry name" value="UDP-Glycosyltransferase/glycogen phosphorylase"/>
    <property type="match status" value="1"/>
</dbReference>
<organism evidence="4 5">
    <name type="scientific">Sphingobium psychrophilum</name>
    <dbReference type="NCBI Taxonomy" id="2728834"/>
    <lineage>
        <taxon>Bacteria</taxon>
        <taxon>Pseudomonadati</taxon>
        <taxon>Pseudomonadota</taxon>
        <taxon>Alphaproteobacteria</taxon>
        <taxon>Sphingomonadales</taxon>
        <taxon>Sphingomonadaceae</taxon>
        <taxon>Sphingobium</taxon>
    </lineage>
</organism>
<dbReference type="EMBL" id="JABBFV010000002">
    <property type="protein sequence ID" value="NML09412.1"/>
    <property type="molecule type" value="Genomic_DNA"/>
</dbReference>
<evidence type="ECO:0000256" key="2">
    <source>
        <dbReference type="ARBA" id="ARBA00022679"/>
    </source>
</evidence>